<comment type="caution">
    <text evidence="2">The sequence shown here is derived from an EMBL/GenBank/DDBJ whole genome shotgun (WGS) entry which is preliminary data.</text>
</comment>
<dbReference type="Proteomes" id="UP000321691">
    <property type="component" value="Unassembled WGS sequence"/>
</dbReference>
<gene>
    <name evidence="1" type="ORF">LSP04_14330</name>
    <name evidence="2" type="ORF">VC81_01255</name>
</gene>
<accession>A0A0F3RVC5</accession>
<proteinExistence type="predicted"/>
<evidence type="ECO:0000313" key="4">
    <source>
        <dbReference type="Proteomes" id="UP000321691"/>
    </source>
</evidence>
<evidence type="ECO:0000313" key="1">
    <source>
        <dbReference type="EMBL" id="GEO67014.1"/>
    </source>
</evidence>
<dbReference type="PATRIC" id="fig|216463.3.peg.2042"/>
<evidence type="ECO:0000313" key="2">
    <source>
        <dbReference type="EMBL" id="KJW13835.1"/>
    </source>
</evidence>
<organism evidence="2 3">
    <name type="scientific">Levilactobacillus spicheri</name>
    <dbReference type="NCBI Taxonomy" id="216463"/>
    <lineage>
        <taxon>Bacteria</taxon>
        <taxon>Bacillati</taxon>
        <taxon>Bacillota</taxon>
        <taxon>Bacilli</taxon>
        <taxon>Lactobacillales</taxon>
        <taxon>Lactobacillaceae</taxon>
        <taxon>Levilactobacillus</taxon>
    </lineage>
</organism>
<dbReference type="AlphaFoldDB" id="A0A0F3RVC5"/>
<evidence type="ECO:0008006" key="5">
    <source>
        <dbReference type="Google" id="ProtNLM"/>
    </source>
</evidence>
<reference evidence="1 4" key="2">
    <citation type="submission" date="2019-07" db="EMBL/GenBank/DDBJ databases">
        <title>Whole genome shotgun sequence of Lactobacillus spicheri NBRC 107155.</title>
        <authorList>
            <person name="Hosoyama A."/>
            <person name="Uohara A."/>
            <person name="Ohji S."/>
            <person name="Ichikawa N."/>
        </authorList>
    </citation>
    <scope>NUCLEOTIDE SEQUENCE [LARGE SCALE GENOMIC DNA]</scope>
    <source>
        <strain evidence="1 4">NBRC 107155</strain>
    </source>
</reference>
<evidence type="ECO:0000313" key="3">
    <source>
        <dbReference type="Proteomes" id="UP000033491"/>
    </source>
</evidence>
<dbReference type="EMBL" id="BJZI01000018">
    <property type="protein sequence ID" value="GEO67014.1"/>
    <property type="molecule type" value="Genomic_DNA"/>
</dbReference>
<dbReference type="Proteomes" id="UP000033491">
    <property type="component" value="Unassembled WGS sequence"/>
</dbReference>
<dbReference type="RefSeq" id="WP_045806330.1">
    <property type="nucleotide sequence ID" value="NZ_BJZI01000018.1"/>
</dbReference>
<dbReference type="OrthoDB" id="2309508at2"/>
<dbReference type="EMBL" id="JZCR01000003">
    <property type="protein sequence ID" value="KJW13835.1"/>
    <property type="molecule type" value="Genomic_DNA"/>
</dbReference>
<protein>
    <recommendedName>
        <fullName evidence="5">DUF1659 domain-containing protein</fullName>
    </recommendedName>
</protein>
<reference evidence="2 3" key="1">
    <citation type="submission" date="2015-03" db="EMBL/GenBank/DDBJ databases">
        <authorList>
            <person name="Zheng J."/>
            <person name="Ganezle M."/>
        </authorList>
    </citation>
    <scope>NUCLEOTIDE SEQUENCE [LARGE SCALE GENOMIC DNA]</scope>
    <source>
        <strain evidence="2 3">LP38</strain>
    </source>
</reference>
<dbReference type="STRING" id="216463.VC81_01255"/>
<keyword evidence="4" id="KW-1185">Reference proteome</keyword>
<sequence length="68" mass="7185">MQSNWKKTTITFILGNDAAHPVRVVLANGIANPTPEAIEAFGGYLTSLTGLPFRHATVTTMNDVATAA</sequence>
<name>A0A0F3RVC5_9LACO</name>